<evidence type="ECO:0000313" key="3">
    <source>
        <dbReference type="Proteomes" id="UP000248961"/>
    </source>
</evidence>
<feature type="region of interest" description="Disordered" evidence="1">
    <location>
        <begin position="61"/>
        <end position="82"/>
    </location>
</feature>
<organism evidence="2 3">
    <name type="scientific">Aspergillus homomorphus (strain CBS 101889)</name>
    <dbReference type="NCBI Taxonomy" id="1450537"/>
    <lineage>
        <taxon>Eukaryota</taxon>
        <taxon>Fungi</taxon>
        <taxon>Dikarya</taxon>
        <taxon>Ascomycota</taxon>
        <taxon>Pezizomycotina</taxon>
        <taxon>Eurotiomycetes</taxon>
        <taxon>Eurotiomycetidae</taxon>
        <taxon>Eurotiales</taxon>
        <taxon>Aspergillaceae</taxon>
        <taxon>Aspergillus</taxon>
        <taxon>Aspergillus subgen. Circumdati</taxon>
    </lineage>
</organism>
<feature type="compositionally biased region" description="Basic and acidic residues" evidence="1">
    <location>
        <begin position="609"/>
        <end position="629"/>
    </location>
</feature>
<dbReference type="STRING" id="1450537.A0A395I1R6"/>
<dbReference type="AlphaFoldDB" id="A0A395I1R6"/>
<evidence type="ECO:0000256" key="1">
    <source>
        <dbReference type="SAM" id="MobiDB-lite"/>
    </source>
</evidence>
<dbReference type="RefSeq" id="XP_025551658.1">
    <property type="nucleotide sequence ID" value="XM_025695187.1"/>
</dbReference>
<evidence type="ECO:0008006" key="4">
    <source>
        <dbReference type="Google" id="ProtNLM"/>
    </source>
</evidence>
<dbReference type="GeneID" id="37199476"/>
<feature type="region of interest" description="Disordered" evidence="1">
    <location>
        <begin position="603"/>
        <end position="629"/>
    </location>
</feature>
<dbReference type="Gene3D" id="3.40.50.1240">
    <property type="entry name" value="Phosphoglycerate mutase-like"/>
    <property type="match status" value="2"/>
</dbReference>
<gene>
    <name evidence="2" type="ORF">BO97DRAFT_405445</name>
</gene>
<evidence type="ECO:0000313" key="2">
    <source>
        <dbReference type="EMBL" id="RAL12504.1"/>
    </source>
</evidence>
<feature type="compositionally biased region" description="Polar residues" evidence="1">
    <location>
        <begin position="499"/>
        <end position="553"/>
    </location>
</feature>
<dbReference type="EMBL" id="KZ824283">
    <property type="protein sequence ID" value="RAL12504.1"/>
    <property type="molecule type" value="Genomic_DNA"/>
</dbReference>
<proteinExistence type="predicted"/>
<accession>A0A395I1R6</accession>
<dbReference type="InterPro" id="IPR051710">
    <property type="entry name" value="Phosphatase_SH3-domain"/>
</dbReference>
<sequence>MGNSPAAIIIARHGARLDAADKNWHLTSPTPYDPPLSYGGWLQSRALGARIVNLLQTMDDEADSTQNEDEQKLSPVRAQKPKRKRRIIIHTSPFLRCLQTAIAVSSGICQNSPEPDYQQPYASIADRIHNATPHSISNLTLETPPTSSSRSNPDSTRCLLRVDAFLGEWLSPDYFEQIVPPPSSDRLIAAAKIELLRREPSFVPKADITTKPSLGFFPGGWGSASTPVSPGPELNAISKNGASPTTNSTQGQRNRAGSCDALGAGESSRGRKLLRKINTNLPSIPDSAYVPPTPSYAISPSDSIPAGYVTHARDACVKVDYQWDSMRKEMNWGNGGEYGEEWSSMHTRFRTGMERMVNWYDEHDTSVSTRQRQRHSKMLNGTGEIAQSQDDDDETETILVVITHGAGCNALIGAISGEPALVDIGTASLTLAVRNPDLHESIGTTSTASVGSLDSEQSLDELSNLQSYRLKKVASTEHLRTGVSTSVVSSPVNLTSPSMSTYRQRVTPRQSTSQGMFIIGPSSTSGMGSQTWTSARPSTATAPSGSTGLWGSVSASAEPADDIVPNFGDWTTPAPLSAVDQPVATEQTWTSNIPQRAMSQRGLWGSEPLQKDREAGTKRRWTVTERRRL</sequence>
<dbReference type="PANTHER" id="PTHR16469">
    <property type="entry name" value="UBIQUITIN-ASSOCIATED AND SH3 DOMAIN-CONTAINING BA-RELATED"/>
    <property type="match status" value="1"/>
</dbReference>
<reference evidence="2 3" key="1">
    <citation type="submission" date="2018-02" db="EMBL/GenBank/DDBJ databases">
        <title>The genomes of Aspergillus section Nigri reveals drivers in fungal speciation.</title>
        <authorList>
            <consortium name="DOE Joint Genome Institute"/>
            <person name="Vesth T.C."/>
            <person name="Nybo J."/>
            <person name="Theobald S."/>
            <person name="Brandl J."/>
            <person name="Frisvad J.C."/>
            <person name="Nielsen K.F."/>
            <person name="Lyhne E.K."/>
            <person name="Kogle M.E."/>
            <person name="Kuo A."/>
            <person name="Riley R."/>
            <person name="Clum A."/>
            <person name="Nolan M."/>
            <person name="Lipzen A."/>
            <person name="Salamov A."/>
            <person name="Henrissat B."/>
            <person name="Wiebenga A."/>
            <person name="De vries R.P."/>
            <person name="Grigoriev I.V."/>
            <person name="Mortensen U.H."/>
            <person name="Andersen M.R."/>
            <person name="Baker S.E."/>
        </authorList>
    </citation>
    <scope>NUCLEOTIDE SEQUENCE [LARGE SCALE GENOMIC DNA]</scope>
    <source>
        <strain evidence="2 3">CBS 101889</strain>
    </source>
</reference>
<feature type="compositionally biased region" description="Polar residues" evidence="1">
    <location>
        <begin position="237"/>
        <end position="255"/>
    </location>
</feature>
<dbReference type="VEuPathDB" id="FungiDB:BO97DRAFT_405445"/>
<dbReference type="OrthoDB" id="3898179at2759"/>
<feature type="region of interest" description="Disordered" evidence="1">
    <location>
        <begin position="495"/>
        <end position="553"/>
    </location>
</feature>
<name>A0A395I1R6_ASPHC</name>
<dbReference type="PANTHER" id="PTHR16469:SF27">
    <property type="entry name" value="UBIQUITIN-ASSOCIATED AND SH3 DOMAIN-CONTAINING BA-RELATED"/>
    <property type="match status" value="1"/>
</dbReference>
<dbReference type="Proteomes" id="UP000248961">
    <property type="component" value="Unassembled WGS sequence"/>
</dbReference>
<keyword evidence="3" id="KW-1185">Reference proteome</keyword>
<feature type="region of interest" description="Disordered" evidence="1">
    <location>
        <begin position="227"/>
        <end position="267"/>
    </location>
</feature>
<dbReference type="SUPFAM" id="SSF53254">
    <property type="entry name" value="Phosphoglycerate mutase-like"/>
    <property type="match status" value="1"/>
</dbReference>
<dbReference type="InterPro" id="IPR029033">
    <property type="entry name" value="His_PPase_superfam"/>
</dbReference>
<protein>
    <recommendedName>
        <fullName evidence="4">Phosphoglycerate mutase family protein</fullName>
    </recommendedName>
</protein>